<accession>A0A679K9S7</accession>
<name>A0A679K9S7_9HYPH</name>
<dbReference type="EMBL" id="LR743512">
    <property type="protein sequence ID" value="CAA2145531.1"/>
    <property type="molecule type" value="Genomic_DNA"/>
</dbReference>
<gene>
    <name evidence="2" type="ORF">MBLL_04656</name>
</gene>
<keyword evidence="2" id="KW-0614">Plasmid</keyword>
<feature type="region of interest" description="Disordered" evidence="1">
    <location>
        <begin position="1"/>
        <end position="23"/>
    </location>
</feature>
<protein>
    <submittedName>
        <fullName evidence="2">Uncharacterized protein</fullName>
    </submittedName>
</protein>
<organism evidence="2">
    <name type="scientific">Methylobacterium bullatum</name>
    <dbReference type="NCBI Taxonomy" id="570505"/>
    <lineage>
        <taxon>Bacteria</taxon>
        <taxon>Pseudomonadati</taxon>
        <taxon>Pseudomonadota</taxon>
        <taxon>Alphaproteobacteria</taxon>
        <taxon>Hyphomicrobiales</taxon>
        <taxon>Methylobacteriaceae</taxon>
        <taxon>Methylobacterium</taxon>
    </lineage>
</organism>
<sequence>MSQQGFALSGWPNSSGATVKQSTSHLEFKIPYPLRDRRLADVQLLSCSGEAAGLSYGREEAQEVKIESHNHSL</sequence>
<reference evidence="2" key="1">
    <citation type="submission" date="2019-12" db="EMBL/GenBank/DDBJ databases">
        <authorList>
            <person name="Cremers G."/>
        </authorList>
    </citation>
    <scope>NUCLEOTIDE SEQUENCE</scope>
    <source>
        <strain evidence="2">Mbul2</strain>
        <plasmid evidence="2">3</plasmid>
    </source>
</reference>
<proteinExistence type="predicted"/>
<geneLocation type="plasmid" evidence="2">
    <name>3</name>
</geneLocation>
<evidence type="ECO:0000256" key="1">
    <source>
        <dbReference type="SAM" id="MobiDB-lite"/>
    </source>
</evidence>
<evidence type="ECO:0000313" key="2">
    <source>
        <dbReference type="EMBL" id="CAA2145531.1"/>
    </source>
</evidence>
<dbReference type="AlphaFoldDB" id="A0A679K9S7"/>